<comment type="caution">
    <text evidence="5">The sequence shown here is derived from an EMBL/GenBank/DDBJ whole genome shotgun (WGS) entry which is preliminary data.</text>
</comment>
<dbReference type="PROSITE" id="PS50932">
    <property type="entry name" value="HTH_LACI_2"/>
    <property type="match status" value="1"/>
</dbReference>
<keyword evidence="3" id="KW-0804">Transcription</keyword>
<proteinExistence type="predicted"/>
<dbReference type="RefSeq" id="WP_104378967.1">
    <property type="nucleotide sequence ID" value="NZ_PSZC01000033.1"/>
</dbReference>
<dbReference type="InterPro" id="IPR010982">
    <property type="entry name" value="Lambda_DNA-bd_dom_sf"/>
</dbReference>
<reference evidence="5 6" key="1">
    <citation type="submission" date="2018-02" db="EMBL/GenBank/DDBJ databases">
        <title>8 Nocardia nova and 1 Nocardia cyriacigeorgica strain used for evolution to TMP-SMX.</title>
        <authorList>
            <person name="Mehta H."/>
            <person name="Weng J."/>
            <person name="Shamoo Y."/>
        </authorList>
    </citation>
    <scope>NUCLEOTIDE SEQUENCE [LARGE SCALE GENOMIC DNA]</scope>
    <source>
        <strain evidence="5 6">MDA3139</strain>
    </source>
</reference>
<dbReference type="Pfam" id="PF00356">
    <property type="entry name" value="LacI"/>
    <property type="match status" value="1"/>
</dbReference>
<dbReference type="CDD" id="cd01574">
    <property type="entry name" value="PBP1_LacI"/>
    <property type="match status" value="1"/>
</dbReference>
<dbReference type="PANTHER" id="PTHR30146">
    <property type="entry name" value="LACI-RELATED TRANSCRIPTIONAL REPRESSOR"/>
    <property type="match status" value="1"/>
</dbReference>
<dbReference type="PANTHER" id="PTHR30146:SF153">
    <property type="entry name" value="LACTOSE OPERON REPRESSOR"/>
    <property type="match status" value="1"/>
</dbReference>
<evidence type="ECO:0000256" key="3">
    <source>
        <dbReference type="ARBA" id="ARBA00023163"/>
    </source>
</evidence>
<dbReference type="EMBL" id="PSZC01000033">
    <property type="protein sequence ID" value="PPJ33955.1"/>
    <property type="molecule type" value="Genomic_DNA"/>
</dbReference>
<dbReference type="CDD" id="cd01392">
    <property type="entry name" value="HTH_LacI"/>
    <property type="match status" value="1"/>
</dbReference>
<keyword evidence="2" id="KW-0238">DNA-binding</keyword>
<dbReference type="Proteomes" id="UP000239874">
    <property type="component" value="Unassembled WGS sequence"/>
</dbReference>
<gene>
    <name evidence="5" type="ORF">C5E45_31020</name>
</gene>
<dbReference type="Pfam" id="PF13377">
    <property type="entry name" value="Peripla_BP_3"/>
    <property type="match status" value="1"/>
</dbReference>
<dbReference type="PROSITE" id="PS00356">
    <property type="entry name" value="HTH_LACI_1"/>
    <property type="match status" value="1"/>
</dbReference>
<evidence type="ECO:0000259" key="4">
    <source>
        <dbReference type="PROSITE" id="PS50932"/>
    </source>
</evidence>
<dbReference type="SUPFAM" id="SSF47413">
    <property type="entry name" value="lambda repressor-like DNA-binding domains"/>
    <property type="match status" value="1"/>
</dbReference>
<dbReference type="Gene3D" id="1.10.260.40">
    <property type="entry name" value="lambda repressor-like DNA-binding domains"/>
    <property type="match status" value="1"/>
</dbReference>
<dbReference type="SUPFAM" id="SSF53822">
    <property type="entry name" value="Periplasmic binding protein-like I"/>
    <property type="match status" value="1"/>
</dbReference>
<feature type="domain" description="HTH lacI-type" evidence="4">
    <location>
        <begin position="12"/>
        <end position="64"/>
    </location>
</feature>
<dbReference type="InterPro" id="IPR000843">
    <property type="entry name" value="HTH_LacI"/>
</dbReference>
<dbReference type="OrthoDB" id="59108at2"/>
<evidence type="ECO:0000256" key="2">
    <source>
        <dbReference type="ARBA" id="ARBA00023125"/>
    </source>
</evidence>
<evidence type="ECO:0000313" key="5">
    <source>
        <dbReference type="EMBL" id="PPJ33955.1"/>
    </source>
</evidence>
<dbReference type="AlphaFoldDB" id="A0A2S6AGS8"/>
<sequence length="356" mass="38070">MEAGKRQRRSALSDVASLAGVSQQTVSRVVNGHPYVADRTRRRVQEAIATLGYRPNTAARALATGVTRSIGLVTFNIGEYGPAQTMLGLERAARAAGYSLTITVLDEISAPAMQEAVERLVGQSVDAVIVLGTYAGALDAVQELRTAVPVVSVRAAPAPARPTVWVDQEAGARMATRYLLDLGHATVHHVAGPPDSLDARQRLFGWEEELRHRGIDVPEPLPGDWTAAAGYRAGVEFAALLSAEGRARPTAVFVANDQMALGLLKAVQERGISVPGDLSVIGFDDLPESGYFLPALSTVRQDFAELGRCGVQTALDILTGQPHENRSTVPPLLVVRDSTAPPVSSREIRMSRRFRG</sequence>
<name>A0A2S6AGS8_9NOCA</name>
<protein>
    <submittedName>
        <fullName evidence="5">LacI family transcriptional regulator</fullName>
    </submittedName>
</protein>
<evidence type="ECO:0000256" key="1">
    <source>
        <dbReference type="ARBA" id="ARBA00023015"/>
    </source>
</evidence>
<dbReference type="InterPro" id="IPR028082">
    <property type="entry name" value="Peripla_BP_I"/>
</dbReference>
<dbReference type="Gene3D" id="3.40.50.2300">
    <property type="match status" value="2"/>
</dbReference>
<dbReference type="InterPro" id="IPR046335">
    <property type="entry name" value="LacI/GalR-like_sensor"/>
</dbReference>
<dbReference type="GO" id="GO:0000976">
    <property type="term" value="F:transcription cis-regulatory region binding"/>
    <property type="evidence" value="ECO:0007669"/>
    <property type="project" value="TreeGrafter"/>
</dbReference>
<dbReference type="GO" id="GO:0003700">
    <property type="term" value="F:DNA-binding transcription factor activity"/>
    <property type="evidence" value="ECO:0007669"/>
    <property type="project" value="TreeGrafter"/>
</dbReference>
<dbReference type="SMART" id="SM00354">
    <property type="entry name" value="HTH_LACI"/>
    <property type="match status" value="1"/>
</dbReference>
<accession>A0A2S6AGS8</accession>
<organism evidence="5 6">
    <name type="scientific">Nocardia nova</name>
    <dbReference type="NCBI Taxonomy" id="37330"/>
    <lineage>
        <taxon>Bacteria</taxon>
        <taxon>Bacillati</taxon>
        <taxon>Actinomycetota</taxon>
        <taxon>Actinomycetes</taxon>
        <taxon>Mycobacteriales</taxon>
        <taxon>Nocardiaceae</taxon>
        <taxon>Nocardia</taxon>
    </lineage>
</organism>
<evidence type="ECO:0000313" key="6">
    <source>
        <dbReference type="Proteomes" id="UP000239874"/>
    </source>
</evidence>
<keyword evidence="1" id="KW-0805">Transcription regulation</keyword>